<keyword evidence="4" id="KW-1133">Transmembrane helix</keyword>
<evidence type="ECO:0000256" key="2">
    <source>
        <dbReference type="ARBA" id="ARBA00022692"/>
    </source>
</evidence>
<dbReference type="InterPro" id="IPR051836">
    <property type="entry name" value="Kremen_rcpt"/>
</dbReference>
<dbReference type="AlphaFoldDB" id="A0A8H5F0J5"/>
<protein>
    <recommendedName>
        <fullName evidence="7">WSC domain-containing protein</fullName>
    </recommendedName>
</protein>
<dbReference type="SMART" id="SM00321">
    <property type="entry name" value="WSC"/>
    <property type="match status" value="3"/>
</dbReference>
<dbReference type="GO" id="GO:0005886">
    <property type="term" value="C:plasma membrane"/>
    <property type="evidence" value="ECO:0007669"/>
    <property type="project" value="TreeGrafter"/>
</dbReference>
<dbReference type="PANTHER" id="PTHR24269:SF16">
    <property type="entry name" value="PROTEIN SLG1"/>
    <property type="match status" value="1"/>
</dbReference>
<comment type="subcellular location">
    <subcellularLocation>
        <location evidence="1">Membrane</location>
        <topology evidence="1">Single-pass membrane protein</topology>
    </subcellularLocation>
</comment>
<evidence type="ECO:0000256" key="3">
    <source>
        <dbReference type="ARBA" id="ARBA00022729"/>
    </source>
</evidence>
<keyword evidence="3" id="KW-0732">Signal</keyword>
<comment type="caution">
    <text evidence="8">The sequence shown here is derived from an EMBL/GenBank/DDBJ whole genome shotgun (WGS) entry which is preliminary data.</text>
</comment>
<gene>
    <name evidence="8" type="ORF">D9619_008550</name>
</gene>
<accession>A0A8H5F0J5</accession>
<keyword evidence="5" id="KW-0472">Membrane</keyword>
<dbReference type="InterPro" id="IPR002889">
    <property type="entry name" value="WSC_carb-bd"/>
</dbReference>
<feature type="domain" description="WSC" evidence="7">
    <location>
        <begin position="48"/>
        <end position="135"/>
    </location>
</feature>
<name>A0A8H5F0J5_9AGAR</name>
<evidence type="ECO:0000256" key="4">
    <source>
        <dbReference type="ARBA" id="ARBA00022989"/>
    </source>
</evidence>
<sequence length="399" mass="40936">MTTAPTTDCNMACAGNAAEPCGAGNRLNLFWSGKTPPPPPSIVPSVGKWVSLGCYTDNGPGRSIANPTTVTGQVSIETCTTACFNAGFGIAGTEFADECCNGGAPASASDCSMTCQGNSSEFCGGPNRLNAYNYTGTDLPTNNAGGGGGGGGGGTAIGVFPVLSGLPTGWAYNSCWVDNVNGRILDTQTAGGTTNTIQSCIASCQALNFTVAASEFSDQCFCGNTLIAGATIATDQTTCNMGCAGNTTQACGGPNRMSVYSSVRPLVALPVPTAQKTGLPGNWTYAGCLREVQGGRMFPNQIIWIGNNSATACMQQCSTFGYTASGTEFGQECYCGDITDVTANSGVFGAESECTTPCPGDPVHLCGDGNRLTTYFWNGTVNNWHTPTNIGRYEFFVPG</sequence>
<dbReference type="PROSITE" id="PS51212">
    <property type="entry name" value="WSC"/>
    <property type="match status" value="3"/>
</dbReference>
<evidence type="ECO:0000256" key="6">
    <source>
        <dbReference type="ARBA" id="ARBA00023180"/>
    </source>
</evidence>
<evidence type="ECO:0000259" key="7">
    <source>
        <dbReference type="PROSITE" id="PS51212"/>
    </source>
</evidence>
<evidence type="ECO:0000256" key="1">
    <source>
        <dbReference type="ARBA" id="ARBA00004167"/>
    </source>
</evidence>
<dbReference type="PANTHER" id="PTHR24269">
    <property type="entry name" value="KREMEN PROTEIN"/>
    <property type="match status" value="1"/>
</dbReference>
<dbReference type="Proteomes" id="UP000567179">
    <property type="component" value="Unassembled WGS sequence"/>
</dbReference>
<dbReference type="OrthoDB" id="5985073at2759"/>
<feature type="domain" description="WSC" evidence="7">
    <location>
        <begin position="169"/>
        <end position="263"/>
    </location>
</feature>
<dbReference type="Pfam" id="PF01822">
    <property type="entry name" value="WSC"/>
    <property type="match status" value="3"/>
</dbReference>
<reference evidence="8 9" key="1">
    <citation type="journal article" date="2020" name="ISME J.">
        <title>Uncovering the hidden diversity of litter-decomposition mechanisms in mushroom-forming fungi.</title>
        <authorList>
            <person name="Floudas D."/>
            <person name="Bentzer J."/>
            <person name="Ahren D."/>
            <person name="Johansson T."/>
            <person name="Persson P."/>
            <person name="Tunlid A."/>
        </authorList>
    </citation>
    <scope>NUCLEOTIDE SEQUENCE [LARGE SCALE GENOMIC DNA]</scope>
    <source>
        <strain evidence="8 9">CBS 101986</strain>
    </source>
</reference>
<organism evidence="8 9">
    <name type="scientific">Psilocybe cf. subviscida</name>
    <dbReference type="NCBI Taxonomy" id="2480587"/>
    <lineage>
        <taxon>Eukaryota</taxon>
        <taxon>Fungi</taxon>
        <taxon>Dikarya</taxon>
        <taxon>Basidiomycota</taxon>
        <taxon>Agaricomycotina</taxon>
        <taxon>Agaricomycetes</taxon>
        <taxon>Agaricomycetidae</taxon>
        <taxon>Agaricales</taxon>
        <taxon>Agaricineae</taxon>
        <taxon>Strophariaceae</taxon>
        <taxon>Psilocybe</taxon>
    </lineage>
</organism>
<dbReference type="EMBL" id="JAACJJ010000029">
    <property type="protein sequence ID" value="KAF5319405.1"/>
    <property type="molecule type" value="Genomic_DNA"/>
</dbReference>
<keyword evidence="6" id="KW-0325">Glycoprotein</keyword>
<keyword evidence="2" id="KW-0812">Transmembrane</keyword>
<proteinExistence type="predicted"/>
<evidence type="ECO:0000313" key="9">
    <source>
        <dbReference type="Proteomes" id="UP000567179"/>
    </source>
</evidence>
<evidence type="ECO:0000256" key="5">
    <source>
        <dbReference type="ARBA" id="ARBA00023136"/>
    </source>
</evidence>
<evidence type="ECO:0000313" key="8">
    <source>
        <dbReference type="EMBL" id="KAF5319405.1"/>
    </source>
</evidence>
<keyword evidence="9" id="KW-1185">Reference proteome</keyword>
<feature type="domain" description="WSC" evidence="7">
    <location>
        <begin position="282"/>
        <end position="378"/>
    </location>
</feature>